<organism evidence="2 3">
    <name type="scientific">Komagataeibacter medellinensis (strain NBRC 3288 / BCRC 11682 / LMG 1693 / Kondo 51)</name>
    <name type="common">Gluconacetobacter medellinensis</name>
    <dbReference type="NCBI Taxonomy" id="634177"/>
    <lineage>
        <taxon>Bacteria</taxon>
        <taxon>Pseudomonadati</taxon>
        <taxon>Pseudomonadota</taxon>
        <taxon>Alphaproteobacteria</taxon>
        <taxon>Acetobacterales</taxon>
        <taxon>Acetobacteraceae</taxon>
        <taxon>Komagataeibacter</taxon>
    </lineage>
</organism>
<name>G2I2H2_KOMMN</name>
<dbReference type="AlphaFoldDB" id="G2I2H2"/>
<evidence type="ECO:0000256" key="1">
    <source>
        <dbReference type="SAM" id="Phobius"/>
    </source>
</evidence>
<feature type="transmembrane region" description="Helical" evidence="1">
    <location>
        <begin position="29"/>
        <end position="49"/>
    </location>
</feature>
<gene>
    <name evidence="2" type="ordered locus">GLX_01760</name>
</gene>
<protein>
    <submittedName>
        <fullName evidence="2">Uncharacterized protein</fullName>
    </submittedName>
</protein>
<reference evidence="3" key="1">
    <citation type="journal article" date="2011" name="J. Bacteriol.">
        <title>Complete genome sequence of NBRC 3288, a unique cellulose-nonproducing strain of Gluconacetobacter xylinus isolated from vinegar.</title>
        <authorList>
            <person name="Ogino H."/>
            <person name="Azuma Y."/>
            <person name="Hosoyama A."/>
            <person name="Nakazawa H."/>
            <person name="Matsutani M."/>
            <person name="Hasegawa A."/>
            <person name="Otsuyama K."/>
            <person name="Matsushita K."/>
            <person name="Fujita N."/>
            <person name="Shirai M."/>
        </authorList>
    </citation>
    <scope>NUCLEOTIDE SEQUENCE [LARGE SCALE GENOMIC DNA]</scope>
    <source>
        <strain evidence="3">NBRC 3288 / BCRC 11682 / LMG 1693</strain>
    </source>
</reference>
<evidence type="ECO:0000313" key="2">
    <source>
        <dbReference type="EMBL" id="BAK82588.1"/>
    </source>
</evidence>
<dbReference type="PATRIC" id="fig|634177.7.peg.186"/>
<keyword evidence="1" id="KW-0472">Membrane</keyword>
<evidence type="ECO:0000313" key="3">
    <source>
        <dbReference type="Proteomes" id="UP000009044"/>
    </source>
</evidence>
<keyword evidence="1" id="KW-1133">Transmembrane helix</keyword>
<dbReference type="Proteomes" id="UP000009044">
    <property type="component" value="Chromosome"/>
</dbReference>
<sequence length="248" mass="27226">MLVCAWCQTAGLIQSVASGTRRSVFPMKSYRLALATTILLVGVSTSAFASREERLMKMSEAEIQEKTMVVNQPWDQAIMIGQNRLPLKGSVDEGRAWLDAAILTKPSPLGKPGDALFYVGAGAWGKKAYTGSEFRDYAHMKYMDSTGPAFINVNQTNKNGECSETIVPHGGIVDGFLPRETIEMDCAHSVELLSPILRSTVEYIASLDHPWEFQFVATDGTAFTDIITPNEAKALLDRVDEEKAKMAK</sequence>
<dbReference type="KEGG" id="gxy:GLX_01760"/>
<proteinExistence type="predicted"/>
<keyword evidence="1" id="KW-0812">Transmembrane</keyword>
<dbReference type="EMBL" id="AP012159">
    <property type="protein sequence ID" value="BAK82588.1"/>
    <property type="molecule type" value="Genomic_DNA"/>
</dbReference>
<accession>G2I2H2</accession>
<dbReference type="HOGENOM" id="CLU_1243964_0_0_5"/>